<name>A0AB34HUY9_ESCRO</name>
<comment type="caution">
    <text evidence="1">The sequence shown here is derived from an EMBL/GenBank/DDBJ whole genome shotgun (WGS) entry which is preliminary data.</text>
</comment>
<reference evidence="1 2" key="1">
    <citation type="submission" date="2022-11" db="EMBL/GenBank/DDBJ databases">
        <title>Whole genome sequence of Eschrichtius robustus ER-17-0199.</title>
        <authorList>
            <person name="Bruniche-Olsen A."/>
            <person name="Black A.N."/>
            <person name="Fields C.J."/>
            <person name="Walden K."/>
            <person name="Dewoody J.A."/>
        </authorList>
    </citation>
    <scope>NUCLEOTIDE SEQUENCE [LARGE SCALE GENOMIC DNA]</scope>
    <source>
        <strain evidence="1">ER-17-0199</strain>
        <tissue evidence="1">Blubber</tissue>
    </source>
</reference>
<dbReference type="InterPro" id="IPR009057">
    <property type="entry name" value="Homeodomain-like_sf"/>
</dbReference>
<proteinExistence type="predicted"/>
<dbReference type="AlphaFoldDB" id="A0AB34HUY9"/>
<evidence type="ECO:0008006" key="3">
    <source>
        <dbReference type="Google" id="ProtNLM"/>
    </source>
</evidence>
<dbReference type="Proteomes" id="UP001159641">
    <property type="component" value="Unassembled WGS sequence"/>
</dbReference>
<keyword evidence="2" id="KW-1185">Reference proteome</keyword>
<gene>
    <name evidence="1" type="ORF">J1605_018191</name>
</gene>
<dbReference type="EMBL" id="JAIQCJ010000541">
    <property type="protein sequence ID" value="KAJ8796043.1"/>
    <property type="molecule type" value="Genomic_DNA"/>
</dbReference>
<sequence>MVDITRSYNMNHSTIGTILKNKDKIMEHVKSAVSMMLTIILKKCGKVMEEMEKLLSVWLQDQPQHRVPLSLMLIQEKAKRL</sequence>
<protein>
    <recommendedName>
        <fullName evidence="3">CENPB DNA-binding domain-containing protein 1</fullName>
    </recommendedName>
</protein>
<accession>A0AB34HUY9</accession>
<organism evidence="1 2">
    <name type="scientific">Eschrichtius robustus</name>
    <name type="common">California gray whale</name>
    <name type="synonym">Eschrichtius gibbosus</name>
    <dbReference type="NCBI Taxonomy" id="9764"/>
    <lineage>
        <taxon>Eukaryota</taxon>
        <taxon>Metazoa</taxon>
        <taxon>Chordata</taxon>
        <taxon>Craniata</taxon>
        <taxon>Vertebrata</taxon>
        <taxon>Euteleostomi</taxon>
        <taxon>Mammalia</taxon>
        <taxon>Eutheria</taxon>
        <taxon>Laurasiatheria</taxon>
        <taxon>Artiodactyla</taxon>
        <taxon>Whippomorpha</taxon>
        <taxon>Cetacea</taxon>
        <taxon>Mysticeti</taxon>
        <taxon>Eschrichtiidae</taxon>
        <taxon>Eschrichtius</taxon>
    </lineage>
</organism>
<dbReference type="Gene3D" id="1.10.10.60">
    <property type="entry name" value="Homeodomain-like"/>
    <property type="match status" value="2"/>
</dbReference>
<evidence type="ECO:0000313" key="2">
    <source>
        <dbReference type="Proteomes" id="UP001159641"/>
    </source>
</evidence>
<evidence type="ECO:0000313" key="1">
    <source>
        <dbReference type="EMBL" id="KAJ8796043.1"/>
    </source>
</evidence>
<dbReference type="SUPFAM" id="SSF46689">
    <property type="entry name" value="Homeodomain-like"/>
    <property type="match status" value="2"/>
</dbReference>